<sequence>MSGVLNASYVDVESTADNTTAPLQLQPVNNTFVIDIVHRINELYQFKNFVFYISERLSLNTEGALDFFRNFWLTFPTAPNVILRHGYNDSVPMAEFISTPSLVIIYTTERDDPIMEFASSSLRGLRWLKTIFILIPFLGTSEFYADFETHTQFGSLIKTTYEWVWRQQFINTLLLTIKDNVYIQNPYPTPTVINKTGDWRAEEFFQVYWTDMQGYVVRSPIMYDMPRVFKSYRTSNSYEQSFVRGTSGNLFLAFLESVNATLVDTSANYSMNFLNLEFFLNLVSQGVYETLVHSFTAMGIHAIDQSYPIGINDWCFMVPYRNQSPEHLYMRDALQRSSWILIFFTVIYMSFAIWWCSPLRPRDLGAAFLQSICSLTNATPLAVLKSQSLRMRTLFVLFFVMGLVTSTMYISKMASYFTSAPSRRQLNSVQDIIDANLKLKVLDFEYEHMLRFPKQFTSRFLQQVEIVEKRDFDIYRDTLNASHGYSVTSDRWVFLDQQQQHLRKPLFRLTNICSGPFYHVYPISRDSHLRSPLQGFIMIVMQSGIMDHWSSEAFLEALHLGYLHMAIVNDQPKPLSLSFFSSIVRTWCVGLLLAGLAFALEMKWYQIVTTKLRLQPRKKSRSFLRRFIRL</sequence>
<feature type="transmembrane region" description="Helical" evidence="8">
    <location>
        <begin position="396"/>
        <end position="417"/>
    </location>
</feature>
<evidence type="ECO:0000256" key="6">
    <source>
        <dbReference type="ARBA" id="ARBA00023170"/>
    </source>
</evidence>
<keyword evidence="6" id="KW-0675">Receptor</keyword>
<accession>A0A6J2UK30</accession>
<name>A0A6J2UK30_DROLE</name>
<proteinExistence type="predicted"/>
<protein>
    <submittedName>
        <fullName evidence="10">Uncharacterized protein LOC115634320</fullName>
    </submittedName>
</protein>
<comment type="subcellular location">
    <subcellularLocation>
        <location evidence="1">Cell membrane</location>
        <topology evidence="1">Multi-pass membrane protein</topology>
    </subcellularLocation>
</comment>
<reference evidence="10" key="1">
    <citation type="submission" date="2025-08" db="UniProtKB">
        <authorList>
            <consortium name="RefSeq"/>
        </authorList>
    </citation>
    <scope>IDENTIFICATION</scope>
    <source>
        <strain evidence="10">11010-0011.00</strain>
        <tissue evidence="10">Whole body</tissue>
    </source>
</reference>
<dbReference type="InterPro" id="IPR052192">
    <property type="entry name" value="Insect_Ionotropic_Sensory_Rcpt"/>
</dbReference>
<keyword evidence="3 8" id="KW-0812">Transmembrane</keyword>
<dbReference type="PANTHER" id="PTHR42643">
    <property type="entry name" value="IONOTROPIC RECEPTOR 20A-RELATED"/>
    <property type="match status" value="1"/>
</dbReference>
<evidence type="ECO:0000256" key="2">
    <source>
        <dbReference type="ARBA" id="ARBA00022475"/>
    </source>
</evidence>
<dbReference type="AlphaFoldDB" id="A0A6J2UK30"/>
<keyword evidence="9" id="KW-1185">Reference proteome</keyword>
<keyword evidence="7" id="KW-0325">Glycoprotein</keyword>
<keyword evidence="5 8" id="KW-0472">Membrane</keyword>
<evidence type="ECO:0000313" key="10">
    <source>
        <dbReference type="RefSeq" id="XP_030387843.1"/>
    </source>
</evidence>
<dbReference type="CTD" id="37252"/>
<evidence type="ECO:0000256" key="3">
    <source>
        <dbReference type="ARBA" id="ARBA00022692"/>
    </source>
</evidence>
<evidence type="ECO:0000256" key="7">
    <source>
        <dbReference type="ARBA" id="ARBA00023180"/>
    </source>
</evidence>
<dbReference type="GO" id="GO:0005886">
    <property type="term" value="C:plasma membrane"/>
    <property type="evidence" value="ECO:0007669"/>
    <property type="project" value="UniProtKB-SubCell"/>
</dbReference>
<dbReference type="OrthoDB" id="7882476at2759"/>
<keyword evidence="2" id="KW-1003">Cell membrane</keyword>
<dbReference type="Proteomes" id="UP000504634">
    <property type="component" value="Unplaced"/>
</dbReference>
<evidence type="ECO:0000256" key="8">
    <source>
        <dbReference type="SAM" id="Phobius"/>
    </source>
</evidence>
<feature type="transmembrane region" description="Helical" evidence="8">
    <location>
        <begin position="338"/>
        <end position="355"/>
    </location>
</feature>
<dbReference type="RefSeq" id="XP_030387843.1">
    <property type="nucleotide sequence ID" value="XM_030531983.1"/>
</dbReference>
<keyword evidence="4 8" id="KW-1133">Transmembrane helix</keyword>
<dbReference type="GeneID" id="115634320"/>
<evidence type="ECO:0000256" key="4">
    <source>
        <dbReference type="ARBA" id="ARBA00022989"/>
    </source>
</evidence>
<feature type="transmembrane region" description="Helical" evidence="8">
    <location>
        <begin position="579"/>
        <end position="600"/>
    </location>
</feature>
<evidence type="ECO:0000313" key="9">
    <source>
        <dbReference type="Proteomes" id="UP000504634"/>
    </source>
</evidence>
<evidence type="ECO:0000256" key="1">
    <source>
        <dbReference type="ARBA" id="ARBA00004651"/>
    </source>
</evidence>
<gene>
    <name evidence="10" type="primary">LOC115634320</name>
</gene>
<evidence type="ECO:0000256" key="5">
    <source>
        <dbReference type="ARBA" id="ARBA00023136"/>
    </source>
</evidence>
<organism evidence="9 10">
    <name type="scientific">Drosophila lebanonensis</name>
    <name type="common">Fruit fly</name>
    <name type="synonym">Scaptodrosophila lebanonensis</name>
    <dbReference type="NCBI Taxonomy" id="7225"/>
    <lineage>
        <taxon>Eukaryota</taxon>
        <taxon>Metazoa</taxon>
        <taxon>Ecdysozoa</taxon>
        <taxon>Arthropoda</taxon>
        <taxon>Hexapoda</taxon>
        <taxon>Insecta</taxon>
        <taxon>Pterygota</taxon>
        <taxon>Neoptera</taxon>
        <taxon>Endopterygota</taxon>
        <taxon>Diptera</taxon>
        <taxon>Brachycera</taxon>
        <taxon>Muscomorpha</taxon>
        <taxon>Ephydroidea</taxon>
        <taxon>Drosophilidae</taxon>
        <taxon>Scaptodrosophila</taxon>
    </lineage>
</organism>
<dbReference type="PANTHER" id="PTHR42643:SF39">
    <property type="entry name" value="IONOTROPIC RECEPTOR 56A-RELATED"/>
    <property type="match status" value="1"/>
</dbReference>